<dbReference type="PANTHER" id="PTHR24221:SF651">
    <property type="entry name" value="HEAVY METAL TOLERANCE PROTEIN"/>
    <property type="match status" value="1"/>
</dbReference>
<keyword evidence="8 10" id="KW-0472">Membrane</keyword>
<evidence type="ECO:0000256" key="1">
    <source>
        <dbReference type="ARBA" id="ARBA00004651"/>
    </source>
</evidence>
<dbReference type="InterPro" id="IPR027417">
    <property type="entry name" value="P-loop_NTPase"/>
</dbReference>
<comment type="subcellular location">
    <subcellularLocation>
        <location evidence="1">Cell membrane</location>
        <topology evidence="1">Multi-pass membrane protein</topology>
    </subcellularLocation>
</comment>
<proteinExistence type="predicted"/>
<dbReference type="Gene3D" id="3.40.50.300">
    <property type="entry name" value="P-loop containing nucleotide triphosphate hydrolases"/>
    <property type="match status" value="1"/>
</dbReference>
<dbReference type="FunFam" id="3.40.50.300:FF:000221">
    <property type="entry name" value="Multidrug ABC transporter ATP-binding protein"/>
    <property type="match status" value="1"/>
</dbReference>
<dbReference type="SMART" id="SM00382">
    <property type="entry name" value="AAA"/>
    <property type="match status" value="1"/>
</dbReference>
<evidence type="ECO:0000256" key="9">
    <source>
        <dbReference type="SAM" id="MobiDB-lite"/>
    </source>
</evidence>
<dbReference type="InterPro" id="IPR036640">
    <property type="entry name" value="ABC1_TM_sf"/>
</dbReference>
<dbReference type="InterPro" id="IPR003439">
    <property type="entry name" value="ABC_transporter-like_ATP-bd"/>
</dbReference>
<feature type="transmembrane region" description="Helical" evidence="10">
    <location>
        <begin position="31"/>
        <end position="53"/>
    </location>
</feature>
<sequence length="720" mass="79600">MNFSVVQLIPSTPALPDWVESSTSALSNSPFISTSIFVLISILLCIPVVLHLCKDIHAKEVAKHWHRVVRIYNALHPFFLPPDRAAARELFINLTGVGICIVIGRFVHLVSPLLLRNIVDNLARGQQQRRDLNAAATAAQTQGGPVNMSAAVATAPTLTFPWPQMIAYIIIRHVLPRIVNHNEYRCSKVVRREVSNRISIAAYRQLLSFGADYHEVELAKKNKEKKDKKNAKEGQSSSNSSDADSSASEPPYYVVLYAAPWGASWVSSWLFSSAPSVVDLFVGLGAFWSVGGGVMAATMASLLVLFVATSVAQILGKDDDRKKELRDAQSDRTYRVFDRLNNWQTVELFGTRDHETEHFKDLKDAEHRLEDRNMGFDGRWGFGRGEAPPFVVEMAGLLILSIMSGWQIDQGTRSVGDFVMLTQYYRDLIAPLNQILWSFRTAGRELDRLMQVVNVLERQPAVRDGADAPEFEFKTGRVEFRDVVFSYPEAKRPALDGVSFSVEGGQTVAIVGETGGGKSTLLKLLCRTHDTTSGSVLIDGQDVRAVRRASLLDRIAVVPQLAGVLGATVLDNVRYGRPSATEEQVEEACKAAHLHHKITTAFSDGYGEKIGSRGSTQLSGGEAQRLAIARALVRDARIVVFDEAMSSLDSETEWKIQTHLREWCRGRTVVIVAHRLATVAQADLILAVKDGKIVESGTQAELLAKEGYYHNLWTKQKLVA</sequence>
<dbReference type="Pfam" id="PF00005">
    <property type="entry name" value="ABC_tran"/>
    <property type="match status" value="1"/>
</dbReference>
<dbReference type="SUPFAM" id="SSF90123">
    <property type="entry name" value="ABC transporter transmembrane region"/>
    <property type="match status" value="1"/>
</dbReference>
<dbReference type="SUPFAM" id="SSF52540">
    <property type="entry name" value="P-loop containing nucleoside triphosphate hydrolases"/>
    <property type="match status" value="1"/>
</dbReference>
<organism evidence="11 12">
    <name type="scientific">Pyricularia oryzae</name>
    <name type="common">Rice blast fungus</name>
    <name type="synonym">Magnaporthe oryzae</name>
    <dbReference type="NCBI Taxonomy" id="318829"/>
    <lineage>
        <taxon>Eukaryota</taxon>
        <taxon>Fungi</taxon>
        <taxon>Dikarya</taxon>
        <taxon>Ascomycota</taxon>
        <taxon>Pezizomycotina</taxon>
        <taxon>Sordariomycetes</taxon>
        <taxon>Sordariomycetidae</taxon>
        <taxon>Magnaporthales</taxon>
        <taxon>Pyriculariaceae</taxon>
        <taxon>Pyricularia</taxon>
    </lineage>
</organism>
<evidence type="ECO:0000256" key="2">
    <source>
        <dbReference type="ARBA" id="ARBA00022448"/>
    </source>
</evidence>
<keyword evidence="3" id="KW-1003">Cell membrane</keyword>
<dbReference type="GO" id="GO:0005774">
    <property type="term" value="C:vacuolar membrane"/>
    <property type="evidence" value="ECO:0007669"/>
    <property type="project" value="TreeGrafter"/>
</dbReference>
<feature type="compositionally biased region" description="Basic and acidic residues" evidence="9">
    <location>
        <begin position="222"/>
        <end position="232"/>
    </location>
</feature>
<evidence type="ECO:0000256" key="6">
    <source>
        <dbReference type="ARBA" id="ARBA00022840"/>
    </source>
</evidence>
<dbReference type="Proteomes" id="UP000294847">
    <property type="component" value="Chromosome 1"/>
</dbReference>
<keyword evidence="6" id="KW-0067">ATP-binding</keyword>
<feature type="compositionally biased region" description="Low complexity" evidence="9">
    <location>
        <begin position="236"/>
        <end position="247"/>
    </location>
</feature>
<feature type="region of interest" description="Disordered" evidence="9">
    <location>
        <begin position="222"/>
        <end position="247"/>
    </location>
</feature>
<evidence type="ECO:0000256" key="10">
    <source>
        <dbReference type="SAM" id="Phobius"/>
    </source>
</evidence>
<dbReference type="GO" id="GO:0016887">
    <property type="term" value="F:ATP hydrolysis activity"/>
    <property type="evidence" value="ECO:0007669"/>
    <property type="project" value="InterPro"/>
</dbReference>
<dbReference type="PROSITE" id="PS50929">
    <property type="entry name" value="ABC_TM1F"/>
    <property type="match status" value="1"/>
</dbReference>
<dbReference type="InterPro" id="IPR039421">
    <property type="entry name" value="Type_1_exporter"/>
</dbReference>
<dbReference type="InterPro" id="IPR003593">
    <property type="entry name" value="AAA+_ATPase"/>
</dbReference>
<keyword evidence="2" id="KW-0813">Transport</keyword>
<dbReference type="PROSITE" id="PS00211">
    <property type="entry name" value="ABC_TRANSPORTER_1"/>
    <property type="match status" value="1"/>
</dbReference>
<dbReference type="InterPro" id="IPR011527">
    <property type="entry name" value="ABC1_TM_dom"/>
</dbReference>
<dbReference type="InterPro" id="IPR017871">
    <property type="entry name" value="ABC_transporter-like_CS"/>
</dbReference>
<evidence type="ECO:0000256" key="3">
    <source>
        <dbReference type="ARBA" id="ARBA00022475"/>
    </source>
</evidence>
<dbReference type="PANTHER" id="PTHR24221">
    <property type="entry name" value="ATP-BINDING CASSETTE SUB-FAMILY B"/>
    <property type="match status" value="1"/>
</dbReference>
<protein>
    <submittedName>
        <fullName evidence="11">Uncharacterized protein</fullName>
    </submittedName>
</protein>
<accession>A0A4P7N1N8</accession>
<dbReference type="PROSITE" id="PS50893">
    <property type="entry name" value="ABC_TRANSPORTER_2"/>
    <property type="match status" value="1"/>
</dbReference>
<dbReference type="EMBL" id="CP034204">
    <property type="protein sequence ID" value="QBZ54526.1"/>
    <property type="molecule type" value="Genomic_DNA"/>
</dbReference>
<name>A0A4P7N1N8_PYROR</name>
<keyword evidence="7 10" id="KW-1133">Transmembrane helix</keyword>
<dbReference type="GO" id="GO:0005886">
    <property type="term" value="C:plasma membrane"/>
    <property type="evidence" value="ECO:0007669"/>
    <property type="project" value="UniProtKB-SubCell"/>
</dbReference>
<dbReference type="GO" id="GO:0140359">
    <property type="term" value="F:ABC-type transporter activity"/>
    <property type="evidence" value="ECO:0007669"/>
    <property type="project" value="InterPro"/>
</dbReference>
<gene>
    <name evidence="11" type="ORF">PoMZ_10226</name>
</gene>
<evidence type="ECO:0000256" key="5">
    <source>
        <dbReference type="ARBA" id="ARBA00022741"/>
    </source>
</evidence>
<dbReference type="Pfam" id="PF00664">
    <property type="entry name" value="ABC_membrane"/>
    <property type="match status" value="1"/>
</dbReference>
<evidence type="ECO:0000256" key="4">
    <source>
        <dbReference type="ARBA" id="ARBA00022692"/>
    </source>
</evidence>
<evidence type="ECO:0000256" key="8">
    <source>
        <dbReference type="ARBA" id="ARBA00023136"/>
    </source>
</evidence>
<evidence type="ECO:0000256" key="7">
    <source>
        <dbReference type="ARBA" id="ARBA00022989"/>
    </source>
</evidence>
<evidence type="ECO:0000313" key="11">
    <source>
        <dbReference type="EMBL" id="QBZ54526.1"/>
    </source>
</evidence>
<dbReference type="GO" id="GO:0005524">
    <property type="term" value="F:ATP binding"/>
    <property type="evidence" value="ECO:0007669"/>
    <property type="project" value="UniProtKB-KW"/>
</dbReference>
<reference evidence="11 12" key="1">
    <citation type="journal article" date="2019" name="Mol. Biol. Evol.">
        <title>Blast fungal genomes show frequent chromosomal changes, gene gains and losses, and effector gene turnover.</title>
        <authorList>
            <person name="Gomez Luciano L.B."/>
            <person name="Jason Tsai I."/>
            <person name="Chuma I."/>
            <person name="Tosa Y."/>
            <person name="Chen Y.H."/>
            <person name="Li J.Y."/>
            <person name="Li M.Y."/>
            <person name="Jade Lu M.Y."/>
            <person name="Nakayashiki H."/>
            <person name="Li W.H."/>
        </authorList>
    </citation>
    <scope>NUCLEOTIDE SEQUENCE [LARGE SCALE GENOMIC DNA]</scope>
    <source>
        <strain evidence="11">MZ5-1-6</strain>
    </source>
</reference>
<keyword evidence="4 10" id="KW-0812">Transmembrane</keyword>
<dbReference type="AlphaFoldDB" id="A0A4P7N1N8"/>
<dbReference type="Gene3D" id="1.20.1560.10">
    <property type="entry name" value="ABC transporter type 1, transmembrane domain"/>
    <property type="match status" value="1"/>
</dbReference>
<keyword evidence="5" id="KW-0547">Nucleotide-binding</keyword>
<evidence type="ECO:0000313" key="12">
    <source>
        <dbReference type="Proteomes" id="UP000294847"/>
    </source>
</evidence>